<dbReference type="InterPro" id="IPR013149">
    <property type="entry name" value="ADH-like_C"/>
</dbReference>
<dbReference type="Gene3D" id="3.90.180.10">
    <property type="entry name" value="Medium-chain alcohol dehydrogenases, catalytic domain"/>
    <property type="match status" value="1"/>
</dbReference>
<comment type="similarity">
    <text evidence="1">Belongs to the zinc-containing alcohol dehydrogenase family.</text>
</comment>
<dbReference type="Pfam" id="PF00107">
    <property type="entry name" value="ADH_zinc_N"/>
    <property type="match status" value="1"/>
</dbReference>
<evidence type="ECO:0000313" key="4">
    <source>
        <dbReference type="EMBL" id="CAK7227964.1"/>
    </source>
</evidence>
<dbReference type="PANTHER" id="PTHR45348">
    <property type="entry name" value="HYPOTHETICAL OXIDOREDUCTASE (EUROFUNG)"/>
    <property type="match status" value="1"/>
</dbReference>
<dbReference type="InterPro" id="IPR036291">
    <property type="entry name" value="NAD(P)-bd_dom_sf"/>
</dbReference>
<evidence type="ECO:0000313" key="5">
    <source>
        <dbReference type="Proteomes" id="UP001642482"/>
    </source>
</evidence>
<feature type="domain" description="Enoyl reductase (ER)" evidence="3">
    <location>
        <begin position="11"/>
        <end position="351"/>
    </location>
</feature>
<accession>A0ABP0C7H7</accession>
<dbReference type="Proteomes" id="UP001642482">
    <property type="component" value="Unassembled WGS sequence"/>
</dbReference>
<keyword evidence="5" id="KW-1185">Reference proteome</keyword>
<keyword evidence="2" id="KW-0560">Oxidoreductase</keyword>
<protein>
    <recommendedName>
        <fullName evidence="3">Enoyl reductase (ER) domain-containing protein</fullName>
    </recommendedName>
</protein>
<evidence type="ECO:0000256" key="1">
    <source>
        <dbReference type="ARBA" id="ARBA00008072"/>
    </source>
</evidence>
<evidence type="ECO:0000259" key="3">
    <source>
        <dbReference type="SMART" id="SM00829"/>
    </source>
</evidence>
<dbReference type="PANTHER" id="PTHR45348:SF3">
    <property type="entry name" value="ENOYL REDUCTASE (ER) DOMAIN-CONTAINING PROTEIN"/>
    <property type="match status" value="1"/>
</dbReference>
<dbReference type="InterPro" id="IPR020843">
    <property type="entry name" value="ER"/>
</dbReference>
<evidence type="ECO:0000256" key="2">
    <source>
        <dbReference type="ARBA" id="ARBA00023002"/>
    </source>
</evidence>
<reference evidence="4 5" key="1">
    <citation type="submission" date="2024-01" db="EMBL/GenBank/DDBJ databases">
        <authorList>
            <person name="Allen C."/>
            <person name="Tagirdzhanova G."/>
        </authorList>
    </citation>
    <scope>NUCLEOTIDE SEQUENCE [LARGE SCALE GENOMIC DNA]</scope>
</reference>
<dbReference type="InterPro" id="IPR047122">
    <property type="entry name" value="Trans-enoyl_RdTase-like"/>
</dbReference>
<dbReference type="EMBL" id="CAWUHD010000076">
    <property type="protein sequence ID" value="CAK7227964.1"/>
    <property type="molecule type" value="Genomic_DNA"/>
</dbReference>
<dbReference type="SUPFAM" id="SSF51735">
    <property type="entry name" value="NAD(P)-binding Rossmann-fold domains"/>
    <property type="match status" value="1"/>
</dbReference>
<comment type="caution">
    <text evidence="4">The sequence shown here is derived from an EMBL/GenBank/DDBJ whole genome shotgun (WGS) entry which is preliminary data.</text>
</comment>
<organism evidence="4 5">
    <name type="scientific">Sporothrix eucalyptigena</name>
    <dbReference type="NCBI Taxonomy" id="1812306"/>
    <lineage>
        <taxon>Eukaryota</taxon>
        <taxon>Fungi</taxon>
        <taxon>Dikarya</taxon>
        <taxon>Ascomycota</taxon>
        <taxon>Pezizomycotina</taxon>
        <taxon>Sordariomycetes</taxon>
        <taxon>Sordariomycetidae</taxon>
        <taxon>Ophiostomatales</taxon>
        <taxon>Ophiostomataceae</taxon>
        <taxon>Sporothrix</taxon>
    </lineage>
</organism>
<dbReference type="Pfam" id="PF08240">
    <property type="entry name" value="ADH_N"/>
    <property type="match status" value="1"/>
</dbReference>
<name>A0ABP0C7H7_9PEZI</name>
<dbReference type="SMART" id="SM00829">
    <property type="entry name" value="PKS_ER"/>
    <property type="match status" value="1"/>
</dbReference>
<sequence>MAMHKAVATVAIRAKLGLIDAQTVPPTGREVRVHVEWTASTPLDLHQNDGGLLVKHPQILGDGIAGKVVEVGPEAKNFVVGDKVFGFAFRENKQKAYQDYATVPETTLGKLPSGFTFQEAVTLPNNTVTIFHSVTKDLGLPLAWPRPTTKNPHADTPILIWGGSSSCGQYALQILSAWGYKNLLATASARHHDYLKSIGARHTFDYRDKDVAQQILKVAPHVPYVLDCIASQQNSLAIIAQVAQGGTRVAALLPVIVRDATDDEAPEYSMDTQGAVKWADGVEARGVRTHFYEEDAFFKEHLQTTVVPELLATGIVKPNKQRIVEGATLLERAQAAMDLLRRKDVSGERLVWRVSDLKLE</sequence>
<dbReference type="SUPFAM" id="SSF50129">
    <property type="entry name" value="GroES-like"/>
    <property type="match status" value="1"/>
</dbReference>
<dbReference type="CDD" id="cd08249">
    <property type="entry name" value="enoyl_reductase_like"/>
    <property type="match status" value="1"/>
</dbReference>
<proteinExistence type="inferred from homology"/>
<dbReference type="InterPro" id="IPR013154">
    <property type="entry name" value="ADH-like_N"/>
</dbReference>
<dbReference type="Gene3D" id="3.40.50.720">
    <property type="entry name" value="NAD(P)-binding Rossmann-like Domain"/>
    <property type="match status" value="1"/>
</dbReference>
<dbReference type="InterPro" id="IPR011032">
    <property type="entry name" value="GroES-like_sf"/>
</dbReference>
<gene>
    <name evidence="4" type="ORF">SEUCBS140593_006753</name>
</gene>